<dbReference type="Proteomes" id="UP001320876">
    <property type="component" value="Unassembled WGS sequence"/>
</dbReference>
<dbReference type="PROSITE" id="PS50106">
    <property type="entry name" value="PDZ"/>
    <property type="match status" value="1"/>
</dbReference>
<dbReference type="InterPro" id="IPR020992">
    <property type="entry name" value="Tail_Prtase_C"/>
</dbReference>
<dbReference type="EMBL" id="JAPDDT010000006">
    <property type="protein sequence ID" value="MCW1923880.1"/>
    <property type="molecule type" value="Genomic_DNA"/>
</dbReference>
<evidence type="ECO:0000256" key="1">
    <source>
        <dbReference type="ARBA" id="ARBA00009179"/>
    </source>
</evidence>
<reference evidence="7 8" key="1">
    <citation type="submission" date="2022-10" db="EMBL/GenBank/DDBJ databases">
        <title>Luteolibacter arcticus strain CCTCC AB 2014275, whole genome shotgun sequencing project.</title>
        <authorList>
            <person name="Zhao G."/>
            <person name="Shen L."/>
        </authorList>
    </citation>
    <scope>NUCLEOTIDE SEQUENCE [LARGE SCALE GENOMIC DNA]</scope>
    <source>
        <strain evidence="7 8">CCTCC AB 2014275</strain>
    </source>
</reference>
<evidence type="ECO:0000256" key="5">
    <source>
        <dbReference type="RuleBase" id="RU004404"/>
    </source>
</evidence>
<dbReference type="InterPro" id="IPR004447">
    <property type="entry name" value="Peptidase_S41A"/>
</dbReference>
<keyword evidence="3 5" id="KW-0378">Hydrolase</keyword>
<evidence type="ECO:0000256" key="4">
    <source>
        <dbReference type="ARBA" id="ARBA00022825"/>
    </source>
</evidence>
<name>A0ABT3GK32_9BACT</name>
<dbReference type="CDD" id="cd07560">
    <property type="entry name" value="Peptidase_S41_CPP"/>
    <property type="match status" value="1"/>
</dbReference>
<dbReference type="InterPro" id="IPR036034">
    <property type="entry name" value="PDZ_sf"/>
</dbReference>
<dbReference type="InterPro" id="IPR040573">
    <property type="entry name" value="TSP_N"/>
</dbReference>
<dbReference type="EC" id="3.4.21.102" evidence="7"/>
<dbReference type="Pfam" id="PF17804">
    <property type="entry name" value="TSP_NTD"/>
    <property type="match status" value="1"/>
</dbReference>
<organism evidence="7 8">
    <name type="scientific">Luteolibacter arcticus</name>
    <dbReference type="NCBI Taxonomy" id="1581411"/>
    <lineage>
        <taxon>Bacteria</taxon>
        <taxon>Pseudomonadati</taxon>
        <taxon>Verrucomicrobiota</taxon>
        <taxon>Verrucomicrobiia</taxon>
        <taxon>Verrucomicrobiales</taxon>
        <taxon>Verrucomicrobiaceae</taxon>
        <taxon>Luteolibacter</taxon>
    </lineage>
</organism>
<dbReference type="InterPro" id="IPR005151">
    <property type="entry name" value="Tail-specific_protease"/>
</dbReference>
<evidence type="ECO:0000256" key="3">
    <source>
        <dbReference type="ARBA" id="ARBA00022801"/>
    </source>
</evidence>
<dbReference type="Pfam" id="PF11818">
    <property type="entry name" value="DUF3340"/>
    <property type="match status" value="1"/>
</dbReference>
<evidence type="ECO:0000313" key="7">
    <source>
        <dbReference type="EMBL" id="MCW1923880.1"/>
    </source>
</evidence>
<proteinExistence type="inferred from homology"/>
<evidence type="ECO:0000256" key="2">
    <source>
        <dbReference type="ARBA" id="ARBA00022670"/>
    </source>
</evidence>
<gene>
    <name evidence="7" type="ORF">OKA05_15030</name>
</gene>
<sequence>MKRSHFLTTALAIGFTITPLTGHAGQADYNEVGKQMAIMLQNGHVARPPFDEMSQRFLDAYLRSLDPDKLYFTQEDVSRFGRDYGGKLANMLLRREGMKAAQDIYGIFRQRVEARVAEADRLLAANAFDFSTEETILRSRKDAAWPPDETAAVAVWQQQVKADVLADALRRSMAAQIPARQAAEKQQGEDMEPKDKIARRYLRLREDVRHAGEEDVAARFLNAVAHSFDPHTDYFTSSEMTRFQEDMRNELAGIGVTFASGEDGATEVTGIVIGGPADKQGTLQPKDRIVAVDPDGTGPREMVDILFMNSGEVSNLVRGPENVSVFLKTRRAGAAQDETSIVDLVRGKFNRKDGQASAAIFDVKPAGSEASRLGVITLPSFYSDFDDGQVRCSVDVERLLERLKVERIDGLLVDLRNNGGGSLAEVLRITGFFSPRGPVVQVKGSVGGIEVKESDRRVPIYDGPVVVLTNKGSASASEILAGALQDANRAVIVGDTSTFGKGTVQNGPHDIGRMLPFFGDRDNAGGLKITFQKFYRPSGSSTQMVGVVPDIILPSPGDAAEYGEAFLEHALGHDRIGRAPEFAPLKKEALSLPRLKELSAGRVAASKDFNEIIEDVAKAKAIAGANRVSLHLATRQKELDEVAVWQQRRNAERQARFAAMQQRDREQLTFYKLTLDQVAKGGDPLKYDPSLASEDYLRTAKDETAALSDTLSWPSALDPQKRETLAILGDMVDINRNARLAGMPSR</sequence>
<dbReference type="Gene3D" id="3.30.750.44">
    <property type="match status" value="1"/>
</dbReference>
<dbReference type="NCBIfam" id="TIGR00225">
    <property type="entry name" value="prc"/>
    <property type="match status" value="1"/>
</dbReference>
<keyword evidence="2 5" id="KW-0645">Protease</keyword>
<dbReference type="InterPro" id="IPR001478">
    <property type="entry name" value="PDZ"/>
</dbReference>
<dbReference type="SUPFAM" id="SSF50156">
    <property type="entry name" value="PDZ domain-like"/>
    <property type="match status" value="1"/>
</dbReference>
<evidence type="ECO:0000259" key="6">
    <source>
        <dbReference type="PROSITE" id="PS50106"/>
    </source>
</evidence>
<dbReference type="SUPFAM" id="SSF52096">
    <property type="entry name" value="ClpP/crotonase"/>
    <property type="match status" value="1"/>
</dbReference>
<comment type="similarity">
    <text evidence="1 5">Belongs to the peptidase S41A family.</text>
</comment>
<keyword evidence="8" id="KW-1185">Reference proteome</keyword>
<comment type="caution">
    <text evidence="7">The sequence shown here is derived from an EMBL/GenBank/DDBJ whole genome shotgun (WGS) entry which is preliminary data.</text>
</comment>
<dbReference type="RefSeq" id="WP_264487987.1">
    <property type="nucleotide sequence ID" value="NZ_JAPDDT010000006.1"/>
</dbReference>
<accession>A0ABT3GK32</accession>
<dbReference type="Pfam" id="PF03572">
    <property type="entry name" value="Peptidase_S41"/>
    <property type="match status" value="1"/>
</dbReference>
<dbReference type="Gene3D" id="2.30.42.10">
    <property type="match status" value="1"/>
</dbReference>
<dbReference type="SMART" id="SM00245">
    <property type="entry name" value="TSPc"/>
    <property type="match status" value="1"/>
</dbReference>
<protein>
    <submittedName>
        <fullName evidence="7">Carboxy terminal-processing peptidase</fullName>
        <ecNumber evidence="7">3.4.21.102</ecNumber>
    </submittedName>
</protein>
<dbReference type="PANTHER" id="PTHR32060">
    <property type="entry name" value="TAIL-SPECIFIC PROTEASE"/>
    <property type="match status" value="1"/>
</dbReference>
<feature type="domain" description="PDZ" evidence="6">
    <location>
        <begin position="240"/>
        <end position="321"/>
    </location>
</feature>
<dbReference type="Pfam" id="PF00595">
    <property type="entry name" value="PDZ"/>
    <property type="match status" value="1"/>
</dbReference>
<keyword evidence="4 5" id="KW-0720">Serine protease</keyword>
<dbReference type="InterPro" id="IPR029045">
    <property type="entry name" value="ClpP/crotonase-like_dom_sf"/>
</dbReference>
<dbReference type="PANTHER" id="PTHR32060:SF22">
    <property type="entry name" value="CARBOXYL-TERMINAL-PROCESSING PEPTIDASE 3, CHLOROPLASTIC"/>
    <property type="match status" value="1"/>
</dbReference>
<dbReference type="Gene3D" id="3.90.226.10">
    <property type="entry name" value="2-enoyl-CoA Hydratase, Chain A, domain 1"/>
    <property type="match status" value="1"/>
</dbReference>
<dbReference type="GO" id="GO:0004252">
    <property type="term" value="F:serine-type endopeptidase activity"/>
    <property type="evidence" value="ECO:0007669"/>
    <property type="project" value="UniProtKB-EC"/>
</dbReference>
<evidence type="ECO:0000313" key="8">
    <source>
        <dbReference type="Proteomes" id="UP001320876"/>
    </source>
</evidence>